<keyword evidence="4" id="KW-1185">Reference proteome</keyword>
<gene>
    <name evidence="3" type="ORF">SAMN05444008_104166</name>
</gene>
<dbReference type="InterPro" id="IPR005530">
    <property type="entry name" value="SPW"/>
</dbReference>
<reference evidence="3 4" key="1">
    <citation type="submission" date="2016-11" db="EMBL/GenBank/DDBJ databases">
        <authorList>
            <person name="Jaros S."/>
            <person name="Januszkiewicz K."/>
            <person name="Wedrychowicz H."/>
        </authorList>
    </citation>
    <scope>NUCLEOTIDE SEQUENCE [LARGE SCALE GENOMIC DNA]</scope>
    <source>
        <strain evidence="3 4">DSM 26897</strain>
    </source>
</reference>
<feature type="transmembrane region" description="Helical" evidence="1">
    <location>
        <begin position="67"/>
        <end position="86"/>
    </location>
</feature>
<dbReference type="EMBL" id="FQUO01000004">
    <property type="protein sequence ID" value="SHF01131.1"/>
    <property type="molecule type" value="Genomic_DNA"/>
</dbReference>
<evidence type="ECO:0000256" key="1">
    <source>
        <dbReference type="SAM" id="Phobius"/>
    </source>
</evidence>
<feature type="transmembrane region" description="Helical" evidence="1">
    <location>
        <begin position="12"/>
        <end position="30"/>
    </location>
</feature>
<evidence type="ECO:0000313" key="4">
    <source>
        <dbReference type="Proteomes" id="UP000184368"/>
    </source>
</evidence>
<feature type="domain" description="SPW repeat-containing integral membrane" evidence="2">
    <location>
        <begin position="9"/>
        <end position="108"/>
    </location>
</feature>
<keyword evidence="1" id="KW-0812">Transmembrane</keyword>
<protein>
    <submittedName>
        <fullName evidence="3">SPW repeat-containing protein</fullName>
    </submittedName>
</protein>
<dbReference type="STRING" id="1302690.BUE76_15010"/>
<feature type="transmembrane region" description="Helical" evidence="1">
    <location>
        <begin position="36"/>
        <end position="55"/>
    </location>
</feature>
<sequence>MRFLPTKIHGLLDYLTGIALVFSPFFLWTTEMGADFWVPFLLGAGMVVYSVWTDYEWGAFRTLSMATHLKLDLGAGILLAVSPWLFGFADLVFWPHLVFGIFEIAASLFTSKEPSRRGVLGPNSL</sequence>
<keyword evidence="1" id="KW-0472">Membrane</keyword>
<dbReference type="Pfam" id="PF03779">
    <property type="entry name" value="SPW"/>
    <property type="match status" value="1"/>
</dbReference>
<organism evidence="3 4">
    <name type="scientific">Cnuella takakiae</name>
    <dbReference type="NCBI Taxonomy" id="1302690"/>
    <lineage>
        <taxon>Bacteria</taxon>
        <taxon>Pseudomonadati</taxon>
        <taxon>Bacteroidota</taxon>
        <taxon>Chitinophagia</taxon>
        <taxon>Chitinophagales</taxon>
        <taxon>Chitinophagaceae</taxon>
        <taxon>Cnuella</taxon>
    </lineage>
</organism>
<name>A0A1M4Y5U9_9BACT</name>
<keyword evidence="1" id="KW-1133">Transmembrane helix</keyword>
<dbReference type="OrthoDB" id="129082at2"/>
<dbReference type="Proteomes" id="UP000184368">
    <property type="component" value="Unassembled WGS sequence"/>
</dbReference>
<dbReference type="AlphaFoldDB" id="A0A1M4Y5U9"/>
<proteinExistence type="predicted"/>
<accession>A0A1M4Y5U9</accession>
<evidence type="ECO:0000259" key="2">
    <source>
        <dbReference type="Pfam" id="PF03779"/>
    </source>
</evidence>
<dbReference type="RefSeq" id="WP_073041313.1">
    <property type="nucleotide sequence ID" value="NZ_FQUO01000004.1"/>
</dbReference>
<evidence type="ECO:0000313" key="3">
    <source>
        <dbReference type="EMBL" id="SHF01131.1"/>
    </source>
</evidence>